<sequence length="430" mass="47125">MTLSQLSDQDLLDLVAQTGKLQREIDARLVELTQEVQERCAREISLAHQVGCRDATDVWSRFALSAPAATKSRVRLARQLMPRLDQETGEKLGPAFPHTAHEFSQGNLTSNAAKVIVNSLRDLPEGEERELAEQVLVASAAGYDQDGQLVPALALSLPELRTQAETWRRKLDAPSRTETFETRRVDLVELENGMFRLSGVLVAEGAAVFTGLFSQIANPKLAGDEEDPRTPAQRRHDSLIAIGKAAADSPAIPKRNGQPFTVIVQVEAEDVAAGRGGYIHESRPTLIDQAELLHAACGASFQFVAQGDNGQIVELGSPERVFTPVQRAAIAARDGGCVIPGCNTEAAWCEIHHVTEWARGGPTHVSNGAMLCWYHHRNLGSSGWKIRIEDGIPWYCAPEALDPDQKWRATQPVHAVATRLIRKCRRRQSA</sequence>
<dbReference type="KEGG" id="sapp:SAC06_03150"/>
<reference evidence="3" key="1">
    <citation type="submission" date="2023-11" db="EMBL/GenBank/DDBJ databases">
        <title>Scrofimicrobium hongkongense sp. nov., isolated from a patient with peritonitis.</title>
        <authorList>
            <person name="Lao H.Y."/>
            <person name="Wong A.Y.P."/>
            <person name="Ng T.L."/>
            <person name="Wong R.Y.L."/>
            <person name="Yau M.C.Y."/>
            <person name="Lam J.Y.W."/>
            <person name="Siu G.K.H."/>
        </authorList>
    </citation>
    <scope>NUCLEOTIDE SEQUENCE</scope>
    <source>
        <strain evidence="3">R131</strain>
    </source>
</reference>
<organism evidence="3">
    <name type="scientific">Scrofimicrobium appendicitidis</name>
    <dbReference type="NCBI Taxonomy" id="3079930"/>
    <lineage>
        <taxon>Bacteria</taxon>
        <taxon>Bacillati</taxon>
        <taxon>Actinomycetota</taxon>
        <taxon>Actinomycetes</taxon>
        <taxon>Actinomycetales</taxon>
        <taxon>Actinomycetaceae</taxon>
        <taxon>Scrofimicrobium</taxon>
    </lineage>
</organism>
<dbReference type="GO" id="GO:0008270">
    <property type="term" value="F:zinc ion binding"/>
    <property type="evidence" value="ECO:0007669"/>
    <property type="project" value="InterPro"/>
</dbReference>
<dbReference type="GO" id="GO:0003676">
    <property type="term" value="F:nucleic acid binding"/>
    <property type="evidence" value="ECO:0007669"/>
    <property type="project" value="InterPro"/>
</dbReference>
<protein>
    <submittedName>
        <fullName evidence="3">DUF222 domain-containing protein</fullName>
    </submittedName>
</protein>
<evidence type="ECO:0000259" key="2">
    <source>
        <dbReference type="SMART" id="SM00507"/>
    </source>
</evidence>
<dbReference type="Pfam" id="PF02720">
    <property type="entry name" value="DUF222"/>
    <property type="match status" value="1"/>
</dbReference>
<proteinExistence type="inferred from homology"/>
<dbReference type="AlphaFoldDB" id="A0AAU7V952"/>
<comment type="similarity">
    <text evidence="1">Belongs to the Rv1128c/1148c/1588c/1702c/1945/3466 family.</text>
</comment>
<dbReference type="InterPro" id="IPR002711">
    <property type="entry name" value="HNH"/>
</dbReference>
<accession>A0AAU7V952</accession>
<dbReference type="EMBL" id="CP138335">
    <property type="protein sequence ID" value="XBW08573.1"/>
    <property type="molecule type" value="Genomic_DNA"/>
</dbReference>
<dbReference type="RefSeq" id="WP_350258773.1">
    <property type="nucleotide sequence ID" value="NZ_CP138335.1"/>
</dbReference>
<feature type="domain" description="HNH nuclease" evidence="2">
    <location>
        <begin position="325"/>
        <end position="377"/>
    </location>
</feature>
<dbReference type="InterPro" id="IPR003870">
    <property type="entry name" value="DUF222"/>
</dbReference>
<gene>
    <name evidence="3" type="ORF">SAC06_03150</name>
</gene>
<dbReference type="InterPro" id="IPR003615">
    <property type="entry name" value="HNH_nuc"/>
</dbReference>
<name>A0AAU7V952_9ACTO</name>
<dbReference type="SMART" id="SM00507">
    <property type="entry name" value="HNHc"/>
    <property type="match status" value="1"/>
</dbReference>
<evidence type="ECO:0000313" key="3">
    <source>
        <dbReference type="EMBL" id="XBW08573.1"/>
    </source>
</evidence>
<evidence type="ECO:0000256" key="1">
    <source>
        <dbReference type="ARBA" id="ARBA00023450"/>
    </source>
</evidence>
<dbReference type="GO" id="GO:0004519">
    <property type="term" value="F:endonuclease activity"/>
    <property type="evidence" value="ECO:0007669"/>
    <property type="project" value="InterPro"/>
</dbReference>
<dbReference type="Gene3D" id="1.10.30.50">
    <property type="match status" value="1"/>
</dbReference>
<dbReference type="Pfam" id="PF01844">
    <property type="entry name" value="HNH"/>
    <property type="match status" value="1"/>
</dbReference>
<dbReference type="CDD" id="cd00085">
    <property type="entry name" value="HNHc"/>
    <property type="match status" value="1"/>
</dbReference>